<dbReference type="InterPro" id="IPR007219">
    <property type="entry name" value="XnlR_reg_dom"/>
</dbReference>
<dbReference type="InterPro" id="IPR036864">
    <property type="entry name" value="Zn2-C6_fun-type_DNA-bd_sf"/>
</dbReference>
<protein>
    <submittedName>
        <fullName evidence="10">Transcription factor</fullName>
    </submittedName>
</protein>
<dbReference type="AlphaFoldDB" id="A0AAD6H3U9"/>
<dbReference type="Proteomes" id="UP001213799">
    <property type="component" value="Unassembled WGS sequence"/>
</dbReference>
<dbReference type="PANTHER" id="PTHR31001:SF74">
    <property type="entry name" value="ZN(II)2CYS6 TRANSCRIPTION FACTOR (EUROFUNG)"/>
    <property type="match status" value="1"/>
</dbReference>
<keyword evidence="7" id="KW-0175">Coiled coil</keyword>
<keyword evidence="11" id="KW-1185">Reference proteome</keyword>
<evidence type="ECO:0000256" key="6">
    <source>
        <dbReference type="ARBA" id="ARBA00023242"/>
    </source>
</evidence>
<feature type="coiled-coil region" evidence="7">
    <location>
        <begin position="71"/>
        <end position="98"/>
    </location>
</feature>
<keyword evidence="4" id="KW-0238">DNA-binding</keyword>
<accession>A0AAD6H3U9</accession>
<dbReference type="PROSITE" id="PS50048">
    <property type="entry name" value="ZN2_CY6_FUNGAL_2"/>
    <property type="match status" value="1"/>
</dbReference>
<sequence length="669" mass="76413">MTDQPSPEEAIMDPSASRRRTKPQLSCNLCRRRKLKCNREYPCGTCSKRGLDKSCTYPPDPMQPSRLGRSSSNMQARIEQLESLVVTLMQQSKSVKREDSAVPLQTTYPTHEMDNRADEISSQSDHGSIKFNNFGNSSYVNGSHWVAVLDGIAELKDYFEYEEREPARPDFGPTSSASFVGPQLLLGCPYYTTREQVLASLPGKPEVDRLVSFYFNSLDMSPAILHSVEFLKEYEQFWERPADTPIIWVGLLYSIMCLAAQFRKFRFESGLHPILSADHDPQTMVEAFRANIVQCLILGNYHMGGPYVLETLILYFTCEHFSHKDAQLGIWLLLGIVVQLSMHMGFHRDPKHFGDQDISPFAGEMRRRVWATIMELDLGISAQMGLPRLIRPWQADTSEPRNYLDSDFNQQTTDLPPPRPDTENTPMLYRLSKARMMSTLGLILDGASDIREYTYTYSKILKIDTKLHETHNAIPICLKWISMAHCITDSPQVIMQKLFLELMFQKGKIILHRKFLSQRGDQYSDSHRACIHAALNILEYQRILDEEMQPFCQLYQERWRVSSLVNHDFLLAASVLCSYLEQERKLNPGGLAENAEIIHDALTRSHGIWARSSFSAEAQKAAHVLKVVLRNRQDFPSNSCEAMSEASQFCMTPDDPLNYQSGNNVQSTF</sequence>
<dbReference type="Pfam" id="PF00172">
    <property type="entry name" value="Zn_clus"/>
    <property type="match status" value="1"/>
</dbReference>
<evidence type="ECO:0000256" key="7">
    <source>
        <dbReference type="SAM" id="Coils"/>
    </source>
</evidence>
<reference evidence="10" key="1">
    <citation type="journal article" date="2023" name="IMA Fungus">
        <title>Comparative genomic study of the Penicillium genus elucidates a diverse pangenome and 15 lateral gene transfer events.</title>
        <authorList>
            <person name="Petersen C."/>
            <person name="Sorensen T."/>
            <person name="Nielsen M.R."/>
            <person name="Sondergaard T.E."/>
            <person name="Sorensen J.L."/>
            <person name="Fitzpatrick D.A."/>
            <person name="Frisvad J.C."/>
            <person name="Nielsen K.L."/>
        </authorList>
    </citation>
    <scope>NUCLEOTIDE SEQUENCE</scope>
    <source>
        <strain evidence="10">IBT 12815</strain>
    </source>
</reference>
<evidence type="ECO:0000313" key="11">
    <source>
        <dbReference type="Proteomes" id="UP001213799"/>
    </source>
</evidence>
<proteinExistence type="predicted"/>
<dbReference type="GO" id="GO:0008270">
    <property type="term" value="F:zinc ion binding"/>
    <property type="evidence" value="ECO:0007669"/>
    <property type="project" value="InterPro"/>
</dbReference>
<dbReference type="GeneID" id="81587492"/>
<dbReference type="SMART" id="SM00066">
    <property type="entry name" value="GAL4"/>
    <property type="match status" value="1"/>
</dbReference>
<feature type="region of interest" description="Disordered" evidence="8">
    <location>
        <begin position="1"/>
        <end position="24"/>
    </location>
</feature>
<dbReference type="CDD" id="cd00067">
    <property type="entry name" value="GAL4"/>
    <property type="match status" value="1"/>
</dbReference>
<comment type="subcellular location">
    <subcellularLocation>
        <location evidence="1">Nucleus</location>
    </subcellularLocation>
</comment>
<dbReference type="GO" id="GO:0003677">
    <property type="term" value="F:DNA binding"/>
    <property type="evidence" value="ECO:0007669"/>
    <property type="project" value="UniProtKB-KW"/>
</dbReference>
<dbReference type="SUPFAM" id="SSF57701">
    <property type="entry name" value="Zn2/Cys6 DNA-binding domain"/>
    <property type="match status" value="1"/>
</dbReference>
<dbReference type="RefSeq" id="XP_056753035.1">
    <property type="nucleotide sequence ID" value="XM_056897250.1"/>
</dbReference>
<evidence type="ECO:0000256" key="5">
    <source>
        <dbReference type="ARBA" id="ARBA00023163"/>
    </source>
</evidence>
<dbReference type="Gene3D" id="4.10.240.10">
    <property type="entry name" value="Zn(2)-C6 fungal-type DNA-binding domain"/>
    <property type="match status" value="1"/>
</dbReference>
<evidence type="ECO:0000259" key="9">
    <source>
        <dbReference type="PROSITE" id="PS50048"/>
    </source>
</evidence>
<evidence type="ECO:0000313" key="10">
    <source>
        <dbReference type="EMBL" id="KAJ5603237.1"/>
    </source>
</evidence>
<name>A0AAD6H3U9_9EURO</name>
<dbReference type="EMBL" id="JAQJAE010000003">
    <property type="protein sequence ID" value="KAJ5603237.1"/>
    <property type="molecule type" value="Genomic_DNA"/>
</dbReference>
<evidence type="ECO:0000256" key="2">
    <source>
        <dbReference type="ARBA" id="ARBA00022723"/>
    </source>
</evidence>
<dbReference type="GO" id="GO:0000981">
    <property type="term" value="F:DNA-binding transcription factor activity, RNA polymerase II-specific"/>
    <property type="evidence" value="ECO:0007669"/>
    <property type="project" value="InterPro"/>
</dbReference>
<dbReference type="PANTHER" id="PTHR31001">
    <property type="entry name" value="UNCHARACTERIZED TRANSCRIPTIONAL REGULATORY PROTEIN"/>
    <property type="match status" value="1"/>
</dbReference>
<comment type="caution">
    <text evidence="10">The sequence shown here is derived from an EMBL/GenBank/DDBJ whole genome shotgun (WGS) entry which is preliminary data.</text>
</comment>
<dbReference type="CDD" id="cd12148">
    <property type="entry name" value="fungal_TF_MHR"/>
    <property type="match status" value="1"/>
</dbReference>
<feature type="region of interest" description="Disordered" evidence="8">
    <location>
        <begin position="400"/>
        <end position="424"/>
    </location>
</feature>
<dbReference type="GO" id="GO:0005634">
    <property type="term" value="C:nucleus"/>
    <property type="evidence" value="ECO:0007669"/>
    <property type="project" value="UniProtKB-SubCell"/>
</dbReference>
<evidence type="ECO:0000256" key="1">
    <source>
        <dbReference type="ARBA" id="ARBA00004123"/>
    </source>
</evidence>
<keyword evidence="5" id="KW-0804">Transcription</keyword>
<evidence type="ECO:0000256" key="4">
    <source>
        <dbReference type="ARBA" id="ARBA00023125"/>
    </source>
</evidence>
<keyword evidence="2" id="KW-0479">Metal-binding</keyword>
<gene>
    <name evidence="10" type="ORF">N7537_006193</name>
</gene>
<reference evidence="10" key="2">
    <citation type="submission" date="2023-01" db="EMBL/GenBank/DDBJ databases">
        <authorList>
            <person name="Petersen C."/>
        </authorList>
    </citation>
    <scope>NUCLEOTIDE SEQUENCE</scope>
    <source>
        <strain evidence="10">IBT 12815</strain>
    </source>
</reference>
<evidence type="ECO:0000256" key="8">
    <source>
        <dbReference type="SAM" id="MobiDB-lite"/>
    </source>
</evidence>
<dbReference type="PROSITE" id="PS00463">
    <property type="entry name" value="ZN2_CY6_FUNGAL_1"/>
    <property type="match status" value="1"/>
</dbReference>
<dbReference type="Pfam" id="PF04082">
    <property type="entry name" value="Fungal_trans"/>
    <property type="match status" value="1"/>
</dbReference>
<dbReference type="GO" id="GO:0006351">
    <property type="term" value="P:DNA-templated transcription"/>
    <property type="evidence" value="ECO:0007669"/>
    <property type="project" value="InterPro"/>
</dbReference>
<keyword evidence="3" id="KW-0805">Transcription regulation</keyword>
<organism evidence="10 11">
    <name type="scientific">Penicillium hordei</name>
    <dbReference type="NCBI Taxonomy" id="40994"/>
    <lineage>
        <taxon>Eukaryota</taxon>
        <taxon>Fungi</taxon>
        <taxon>Dikarya</taxon>
        <taxon>Ascomycota</taxon>
        <taxon>Pezizomycotina</taxon>
        <taxon>Eurotiomycetes</taxon>
        <taxon>Eurotiomycetidae</taxon>
        <taxon>Eurotiales</taxon>
        <taxon>Aspergillaceae</taxon>
        <taxon>Penicillium</taxon>
    </lineage>
</organism>
<feature type="domain" description="Zn(2)-C6 fungal-type" evidence="9">
    <location>
        <begin position="26"/>
        <end position="57"/>
    </location>
</feature>
<evidence type="ECO:0000256" key="3">
    <source>
        <dbReference type="ARBA" id="ARBA00023015"/>
    </source>
</evidence>
<dbReference type="InterPro" id="IPR001138">
    <property type="entry name" value="Zn2Cys6_DnaBD"/>
</dbReference>
<dbReference type="SMART" id="SM00906">
    <property type="entry name" value="Fungal_trans"/>
    <property type="match status" value="1"/>
</dbReference>
<dbReference type="InterPro" id="IPR050613">
    <property type="entry name" value="Sec_Metabolite_Reg"/>
</dbReference>
<keyword evidence="6" id="KW-0539">Nucleus</keyword>